<sequence>MATSLPCFDTLMEMAQQDPQALEALRQKLSDEIVEQSNQKQRRKLEQLRFRIEGERYRATTPLASCIRLSSLMHDTLYHLNIHLEKLQQPISSFGPVAKPPTPSTTLSKTQNQSAKILPFVTRY</sequence>
<dbReference type="Proteomes" id="UP000094291">
    <property type="component" value="Unassembled WGS sequence"/>
</dbReference>
<gene>
    <name evidence="1" type="ORF">BFW38_09900</name>
</gene>
<accession>A0A1E2VA07</accession>
<dbReference type="Pfam" id="PF11333">
    <property type="entry name" value="DUF3135"/>
    <property type="match status" value="1"/>
</dbReference>
<proteinExistence type="predicted"/>
<dbReference type="EMBL" id="MDTQ01000001">
    <property type="protein sequence ID" value="ODC03807.1"/>
    <property type="molecule type" value="Genomic_DNA"/>
</dbReference>
<organism evidence="1 2">
    <name type="scientific">Terasakiispira papahanaumokuakeensis</name>
    <dbReference type="NCBI Taxonomy" id="197479"/>
    <lineage>
        <taxon>Bacteria</taxon>
        <taxon>Pseudomonadati</taxon>
        <taxon>Pseudomonadota</taxon>
        <taxon>Gammaproteobacteria</taxon>
        <taxon>Oceanospirillales</taxon>
        <taxon>Terasakiispira</taxon>
    </lineage>
</organism>
<reference evidence="1 2" key="1">
    <citation type="submission" date="2016-08" db="EMBL/GenBank/DDBJ databases">
        <authorList>
            <person name="Seilhamer J.J."/>
        </authorList>
    </citation>
    <scope>NUCLEOTIDE SEQUENCE [LARGE SCALE GENOMIC DNA]</scope>
    <source>
        <strain evidence="1 2">PH27A</strain>
    </source>
</reference>
<evidence type="ECO:0000313" key="1">
    <source>
        <dbReference type="EMBL" id="ODC03807.1"/>
    </source>
</evidence>
<dbReference type="AlphaFoldDB" id="A0A1E2VA07"/>
<evidence type="ECO:0000313" key="2">
    <source>
        <dbReference type="Proteomes" id="UP000094291"/>
    </source>
</evidence>
<name>A0A1E2VA07_9GAMM</name>
<evidence type="ECO:0008006" key="3">
    <source>
        <dbReference type="Google" id="ProtNLM"/>
    </source>
</evidence>
<keyword evidence="2" id="KW-1185">Reference proteome</keyword>
<comment type="caution">
    <text evidence="1">The sequence shown here is derived from an EMBL/GenBank/DDBJ whole genome shotgun (WGS) entry which is preliminary data.</text>
</comment>
<dbReference type="RefSeq" id="WP_068998351.1">
    <property type="nucleotide sequence ID" value="NZ_MDTQ01000001.1"/>
</dbReference>
<protein>
    <recommendedName>
        <fullName evidence="3">DUF3135 domain-containing protein</fullName>
    </recommendedName>
</protein>
<dbReference type="InterPro" id="IPR021482">
    <property type="entry name" value="DUF3135"/>
</dbReference>